<keyword evidence="3" id="KW-1185">Reference proteome</keyword>
<organism evidence="2 3">
    <name type="scientific">Mucuna pruriens</name>
    <name type="common">Velvet bean</name>
    <name type="synonym">Dolichos pruriens</name>
    <dbReference type="NCBI Taxonomy" id="157652"/>
    <lineage>
        <taxon>Eukaryota</taxon>
        <taxon>Viridiplantae</taxon>
        <taxon>Streptophyta</taxon>
        <taxon>Embryophyta</taxon>
        <taxon>Tracheophyta</taxon>
        <taxon>Spermatophyta</taxon>
        <taxon>Magnoliopsida</taxon>
        <taxon>eudicotyledons</taxon>
        <taxon>Gunneridae</taxon>
        <taxon>Pentapetalae</taxon>
        <taxon>rosids</taxon>
        <taxon>fabids</taxon>
        <taxon>Fabales</taxon>
        <taxon>Fabaceae</taxon>
        <taxon>Papilionoideae</taxon>
        <taxon>50 kb inversion clade</taxon>
        <taxon>NPAAA clade</taxon>
        <taxon>indigoferoid/millettioid clade</taxon>
        <taxon>Phaseoleae</taxon>
        <taxon>Mucuna</taxon>
    </lineage>
</organism>
<dbReference type="Proteomes" id="UP000257109">
    <property type="component" value="Unassembled WGS sequence"/>
</dbReference>
<evidence type="ECO:0000313" key="3">
    <source>
        <dbReference type="Proteomes" id="UP000257109"/>
    </source>
</evidence>
<gene>
    <name evidence="2" type="ORF">CR513_54011</name>
</gene>
<feature type="non-terminal residue" evidence="2">
    <location>
        <position position="1"/>
    </location>
</feature>
<evidence type="ECO:0000313" key="2">
    <source>
        <dbReference type="EMBL" id="RDX67147.1"/>
    </source>
</evidence>
<comment type="caution">
    <text evidence="2">The sequence shown here is derived from an EMBL/GenBank/DDBJ whole genome shotgun (WGS) entry which is preliminary data.</text>
</comment>
<proteinExistence type="predicted"/>
<feature type="compositionally biased region" description="Low complexity" evidence="1">
    <location>
        <begin position="104"/>
        <end position="117"/>
    </location>
</feature>
<dbReference type="AlphaFoldDB" id="A0A371EM69"/>
<protein>
    <submittedName>
        <fullName evidence="2">Uncharacterized protein</fullName>
    </submittedName>
</protein>
<reference evidence="2" key="1">
    <citation type="submission" date="2018-05" db="EMBL/GenBank/DDBJ databases">
        <title>Draft genome of Mucuna pruriens seed.</title>
        <authorList>
            <person name="Nnadi N.E."/>
            <person name="Vos R."/>
            <person name="Hasami M.H."/>
            <person name="Devisetty U.K."/>
            <person name="Aguiy J.C."/>
        </authorList>
    </citation>
    <scope>NUCLEOTIDE SEQUENCE [LARGE SCALE GENOMIC DNA]</scope>
    <source>
        <strain evidence="2">JCA_2017</strain>
    </source>
</reference>
<accession>A0A371EM69</accession>
<dbReference type="EMBL" id="QJKJ01013122">
    <property type="protein sequence ID" value="RDX67147.1"/>
    <property type="molecule type" value="Genomic_DNA"/>
</dbReference>
<sequence length="296" mass="33174">MSVSNQVDFDDLNKLPRGLSCRDVVKAIFFLLPFFVELMRKFDFHTLMVEWVDKKKVSKNIIVGQEVVMPFVLPTTSIEIILPPIGDGVSHNPKRKNPSSGVDLPSSKKASSSLPTSPQSIPLLINPKSWLIQIAHVTMKLGHQSLWGQDFIPQDMIGPDFLLDSDKHMKRKAAITQFWSEEFKRSYDQSVALESKSIELEKNQGELDLLKNGLEVVKKNSKDLLNDLLATQARLVAKGTIGQGKRNQCFFEGGNSEEAKMTILAQHEEGFAKVVRQISVITPSLDISVMSVRCRL</sequence>
<feature type="region of interest" description="Disordered" evidence="1">
    <location>
        <begin position="89"/>
        <end position="117"/>
    </location>
</feature>
<name>A0A371EM69_MUCPR</name>
<evidence type="ECO:0000256" key="1">
    <source>
        <dbReference type="SAM" id="MobiDB-lite"/>
    </source>
</evidence>